<gene>
    <name evidence="2" type="ORF">IAB19_03895</name>
</gene>
<keyword evidence="1" id="KW-0812">Transmembrane</keyword>
<keyword evidence="1" id="KW-1133">Transmembrane helix</keyword>
<feature type="transmembrane region" description="Helical" evidence="1">
    <location>
        <begin position="21"/>
        <end position="42"/>
    </location>
</feature>
<evidence type="ECO:0000313" key="2">
    <source>
        <dbReference type="EMBL" id="MBO8415509.1"/>
    </source>
</evidence>
<dbReference type="Proteomes" id="UP000823631">
    <property type="component" value="Unassembled WGS sequence"/>
</dbReference>
<reference evidence="2" key="1">
    <citation type="submission" date="2020-10" db="EMBL/GenBank/DDBJ databases">
        <authorList>
            <person name="Gilroy R."/>
        </authorList>
    </citation>
    <scope>NUCLEOTIDE SEQUENCE</scope>
    <source>
        <strain evidence="2">17213</strain>
    </source>
</reference>
<comment type="caution">
    <text evidence="2">The sequence shown here is derived from an EMBL/GenBank/DDBJ whole genome shotgun (WGS) entry which is preliminary data.</text>
</comment>
<dbReference type="AlphaFoldDB" id="A0A9D9GT57"/>
<feature type="transmembrane region" description="Helical" evidence="1">
    <location>
        <begin position="48"/>
        <end position="70"/>
    </location>
</feature>
<name>A0A9D9GT57_9GAMM</name>
<protein>
    <recommendedName>
        <fullName evidence="4">Thiol reductant ABC exporter subunit CydC</fullName>
    </recommendedName>
</protein>
<evidence type="ECO:0000313" key="3">
    <source>
        <dbReference type="Proteomes" id="UP000823631"/>
    </source>
</evidence>
<dbReference type="EMBL" id="JADINH010000083">
    <property type="protein sequence ID" value="MBO8415509.1"/>
    <property type="molecule type" value="Genomic_DNA"/>
</dbReference>
<keyword evidence="1" id="KW-0472">Membrane</keyword>
<evidence type="ECO:0008006" key="4">
    <source>
        <dbReference type="Google" id="ProtNLM"/>
    </source>
</evidence>
<evidence type="ECO:0000256" key="1">
    <source>
        <dbReference type="SAM" id="Phobius"/>
    </source>
</evidence>
<accession>A0A9D9GT57</accession>
<proteinExistence type="predicted"/>
<sequence>MAVLKFLLLIKKEYKAAMLGLLASLGSTFASIALMSTAGWFLTAMATAAVLGLTLNLFVPSALIRLLAILRTGLRYADRLFSHAAA</sequence>
<feature type="non-terminal residue" evidence="2">
    <location>
        <position position="86"/>
    </location>
</feature>
<organism evidence="2 3">
    <name type="scientific">Candidatus Avisuccinivibrio stercorigallinarum</name>
    <dbReference type="NCBI Taxonomy" id="2840704"/>
    <lineage>
        <taxon>Bacteria</taxon>
        <taxon>Pseudomonadati</taxon>
        <taxon>Pseudomonadota</taxon>
        <taxon>Gammaproteobacteria</taxon>
        <taxon>Aeromonadales</taxon>
        <taxon>Succinivibrionaceae</taxon>
        <taxon>Succinivibrionaceae incertae sedis</taxon>
        <taxon>Candidatus Avisuccinivibrio</taxon>
    </lineage>
</organism>
<reference evidence="2" key="2">
    <citation type="journal article" date="2021" name="PeerJ">
        <title>Extensive microbial diversity within the chicken gut microbiome revealed by metagenomics and culture.</title>
        <authorList>
            <person name="Gilroy R."/>
            <person name="Ravi A."/>
            <person name="Getino M."/>
            <person name="Pursley I."/>
            <person name="Horton D.L."/>
            <person name="Alikhan N.F."/>
            <person name="Baker D."/>
            <person name="Gharbi K."/>
            <person name="Hall N."/>
            <person name="Watson M."/>
            <person name="Adriaenssens E.M."/>
            <person name="Foster-Nyarko E."/>
            <person name="Jarju S."/>
            <person name="Secka A."/>
            <person name="Antonio M."/>
            <person name="Oren A."/>
            <person name="Chaudhuri R.R."/>
            <person name="La Ragione R."/>
            <person name="Hildebrand F."/>
            <person name="Pallen M.J."/>
        </authorList>
    </citation>
    <scope>NUCLEOTIDE SEQUENCE</scope>
    <source>
        <strain evidence="2">17213</strain>
    </source>
</reference>